<proteinExistence type="predicted"/>
<dbReference type="EMBL" id="GBXM01045478">
    <property type="protein sequence ID" value="JAH63099.1"/>
    <property type="molecule type" value="Transcribed_RNA"/>
</dbReference>
<reference evidence="1" key="1">
    <citation type="submission" date="2014-11" db="EMBL/GenBank/DDBJ databases">
        <authorList>
            <person name="Amaro Gonzalez C."/>
        </authorList>
    </citation>
    <scope>NUCLEOTIDE SEQUENCE</scope>
</reference>
<protein>
    <submittedName>
        <fullName evidence="1">Uncharacterized protein</fullName>
    </submittedName>
</protein>
<sequence>MVQIWLGYFWVKVFISGCFCNTFHTGFSQYIC</sequence>
<name>A0A0E9UB36_ANGAN</name>
<organism evidence="1">
    <name type="scientific">Anguilla anguilla</name>
    <name type="common">European freshwater eel</name>
    <name type="synonym">Muraena anguilla</name>
    <dbReference type="NCBI Taxonomy" id="7936"/>
    <lineage>
        <taxon>Eukaryota</taxon>
        <taxon>Metazoa</taxon>
        <taxon>Chordata</taxon>
        <taxon>Craniata</taxon>
        <taxon>Vertebrata</taxon>
        <taxon>Euteleostomi</taxon>
        <taxon>Actinopterygii</taxon>
        <taxon>Neopterygii</taxon>
        <taxon>Teleostei</taxon>
        <taxon>Anguilliformes</taxon>
        <taxon>Anguillidae</taxon>
        <taxon>Anguilla</taxon>
    </lineage>
</organism>
<dbReference type="AlphaFoldDB" id="A0A0E9UB36"/>
<accession>A0A0E9UB36</accession>
<evidence type="ECO:0000313" key="1">
    <source>
        <dbReference type="EMBL" id="JAH63099.1"/>
    </source>
</evidence>
<reference evidence="1" key="2">
    <citation type="journal article" date="2015" name="Fish Shellfish Immunol.">
        <title>Early steps in the European eel (Anguilla anguilla)-Vibrio vulnificus interaction in the gills: Role of the RtxA13 toxin.</title>
        <authorList>
            <person name="Callol A."/>
            <person name="Pajuelo D."/>
            <person name="Ebbesson L."/>
            <person name="Teles M."/>
            <person name="MacKenzie S."/>
            <person name="Amaro C."/>
        </authorList>
    </citation>
    <scope>NUCLEOTIDE SEQUENCE</scope>
</reference>